<proteinExistence type="predicted"/>
<accession>X1K0I2</accession>
<dbReference type="AlphaFoldDB" id="X1K0I2"/>
<dbReference type="Pfam" id="PF02538">
    <property type="entry name" value="Hydantoinase_B"/>
    <property type="match status" value="1"/>
</dbReference>
<dbReference type="InterPro" id="IPR003692">
    <property type="entry name" value="Hydantoinase_B"/>
</dbReference>
<evidence type="ECO:0000313" key="2">
    <source>
        <dbReference type="EMBL" id="GAI00507.1"/>
    </source>
</evidence>
<evidence type="ECO:0000259" key="1">
    <source>
        <dbReference type="Pfam" id="PF02538"/>
    </source>
</evidence>
<organism evidence="2">
    <name type="scientific">marine sediment metagenome</name>
    <dbReference type="NCBI Taxonomy" id="412755"/>
    <lineage>
        <taxon>unclassified sequences</taxon>
        <taxon>metagenomes</taxon>
        <taxon>ecological metagenomes</taxon>
    </lineage>
</organism>
<feature type="non-terminal residue" evidence="2">
    <location>
        <position position="1"/>
    </location>
</feature>
<protein>
    <recommendedName>
        <fullName evidence="1">Hydantoinase B/oxoprolinase domain-containing protein</fullName>
    </recommendedName>
</protein>
<dbReference type="EMBL" id="BARU01047592">
    <property type="protein sequence ID" value="GAI00507.1"/>
    <property type="molecule type" value="Genomic_DNA"/>
</dbReference>
<name>X1K0I2_9ZZZZ</name>
<feature type="domain" description="Hydantoinase B/oxoprolinase" evidence="1">
    <location>
        <begin position="21"/>
        <end position="98"/>
    </location>
</feature>
<sequence>PFTEMSSEHGIAQLGAKLVFTTEPERSMASGFCGFNMAYFGGINQFGEPIADMSVDINGAGYGATRNRDGVDVAGAVFAPESDVGDAESEELHLPFIYLY</sequence>
<feature type="non-terminal residue" evidence="2">
    <location>
        <position position="100"/>
    </location>
</feature>
<comment type="caution">
    <text evidence="2">The sequence shown here is derived from an EMBL/GenBank/DDBJ whole genome shotgun (WGS) entry which is preliminary data.</text>
</comment>
<reference evidence="2" key="1">
    <citation type="journal article" date="2014" name="Front. Microbiol.">
        <title>High frequency of phylogenetically diverse reductive dehalogenase-homologous genes in deep subseafloor sedimentary metagenomes.</title>
        <authorList>
            <person name="Kawai M."/>
            <person name="Futagami T."/>
            <person name="Toyoda A."/>
            <person name="Takaki Y."/>
            <person name="Nishi S."/>
            <person name="Hori S."/>
            <person name="Arai W."/>
            <person name="Tsubouchi T."/>
            <person name="Morono Y."/>
            <person name="Uchiyama I."/>
            <person name="Ito T."/>
            <person name="Fujiyama A."/>
            <person name="Inagaki F."/>
            <person name="Takami H."/>
        </authorList>
    </citation>
    <scope>NUCLEOTIDE SEQUENCE</scope>
    <source>
        <strain evidence="2">Expedition CK06-06</strain>
    </source>
</reference>
<gene>
    <name evidence="2" type="ORF">S03H2_71232</name>
</gene>